<gene>
    <name evidence="7" type="primary">anoI</name>
    <name evidence="7" type="ORF">NITFAB_2191</name>
</gene>
<evidence type="ECO:0000256" key="1">
    <source>
        <dbReference type="ARBA" id="ARBA00022654"/>
    </source>
</evidence>
<dbReference type="InterPro" id="IPR016181">
    <property type="entry name" value="Acyl_CoA_acyltransferase"/>
</dbReference>
<dbReference type="PRINTS" id="PR01549">
    <property type="entry name" value="AUTOINDCRSYN"/>
</dbReference>
<dbReference type="PROSITE" id="PS51187">
    <property type="entry name" value="AUTOINDUCER_SYNTH_2"/>
    <property type="match status" value="1"/>
</dbReference>
<sequence length="195" mass="21596">MNIISGTADSLQGIYREQAAYRQKVFIENLGWDLHAPDGLEKDQFDRPDTYYVVAVNEEGAVCGCARMLPTTHPYLLSEVFPQLMNGAIPPSSPEIWELSRFAAVDLNSADPSPLRQMSSEVAISLLQAAIDFAAQHGVKRLITVSPLGVERLLRNAGFRSHRAGPPMRIDGHLIFASWIEVEKQGVQIGYEMSK</sequence>
<dbReference type="GO" id="GO:0009372">
    <property type="term" value="P:quorum sensing"/>
    <property type="evidence" value="ECO:0007669"/>
    <property type="project" value="UniProtKB-UniRule"/>
</dbReference>
<dbReference type="Pfam" id="PF00765">
    <property type="entry name" value="Autoind_synth"/>
    <property type="match status" value="1"/>
</dbReference>
<comment type="catalytic activity">
    <reaction evidence="6">
        <text>a fatty acyl-[ACP] + S-adenosyl-L-methionine = an N-acyl-L-homoserine lactone + S-methyl-5'-thioadenosine + holo-[ACP] + H(+)</text>
        <dbReference type="Rhea" id="RHEA:10096"/>
        <dbReference type="Rhea" id="RHEA-COMP:9685"/>
        <dbReference type="Rhea" id="RHEA-COMP:14125"/>
        <dbReference type="ChEBI" id="CHEBI:15378"/>
        <dbReference type="ChEBI" id="CHEBI:17509"/>
        <dbReference type="ChEBI" id="CHEBI:55474"/>
        <dbReference type="ChEBI" id="CHEBI:59789"/>
        <dbReference type="ChEBI" id="CHEBI:64479"/>
        <dbReference type="ChEBI" id="CHEBI:138651"/>
        <dbReference type="EC" id="2.3.1.184"/>
    </reaction>
</comment>
<keyword evidence="3 6" id="KW-0949">S-adenosyl-L-methionine</keyword>
<dbReference type="EMBL" id="LS423452">
    <property type="protein sequence ID" value="SPS06598.1"/>
    <property type="molecule type" value="Genomic_DNA"/>
</dbReference>
<keyword evidence="2 6" id="KW-0808">Transferase</keyword>
<evidence type="ECO:0000313" key="7">
    <source>
        <dbReference type="EMBL" id="SPS06598.1"/>
    </source>
</evidence>
<protein>
    <recommendedName>
        <fullName evidence="6">Acyl-homoserine-lactone synthase</fullName>
        <ecNumber evidence="6">2.3.1.184</ecNumber>
    </recommendedName>
    <alternativeName>
        <fullName evidence="6">Autoinducer synthesis protein</fullName>
    </alternativeName>
</protein>
<dbReference type="SUPFAM" id="SSF55729">
    <property type="entry name" value="Acyl-CoA N-acyltransferases (Nat)"/>
    <property type="match status" value="1"/>
</dbReference>
<dbReference type="GO" id="GO:0007165">
    <property type="term" value="P:signal transduction"/>
    <property type="evidence" value="ECO:0007669"/>
    <property type="project" value="TreeGrafter"/>
</dbReference>
<keyword evidence="4 5" id="KW-0071">Autoinducer synthesis</keyword>
<dbReference type="GO" id="GO:0061579">
    <property type="term" value="F:N-acyl homoserine lactone synthase activity"/>
    <property type="evidence" value="ECO:0007669"/>
    <property type="project" value="UniProtKB-UniRule"/>
</dbReference>
<evidence type="ECO:0000256" key="2">
    <source>
        <dbReference type="ARBA" id="ARBA00022679"/>
    </source>
</evidence>
<accession>A0A2X0QYP0</accession>
<evidence type="ECO:0000256" key="4">
    <source>
        <dbReference type="ARBA" id="ARBA00022929"/>
    </source>
</evidence>
<dbReference type="InterPro" id="IPR001690">
    <property type="entry name" value="Autoind_synthase"/>
</dbReference>
<dbReference type="EC" id="2.3.1.184" evidence="6"/>
<keyword evidence="1 5" id="KW-0673">Quorum sensing</keyword>
<dbReference type="PANTHER" id="PTHR39322">
    <property type="entry name" value="ACYL-HOMOSERINE-LACTONE SYNTHASE"/>
    <property type="match status" value="1"/>
</dbReference>
<organism evidence="7">
    <name type="scientific">Candidatus Nitrotoga fabula</name>
    <dbReference type="NCBI Taxonomy" id="2182327"/>
    <lineage>
        <taxon>Bacteria</taxon>
        <taxon>Pseudomonadati</taxon>
        <taxon>Pseudomonadota</taxon>
        <taxon>Betaproteobacteria</taxon>
        <taxon>Nitrosomonadales</taxon>
        <taxon>Gallionellaceae</taxon>
        <taxon>Candidatus Nitrotoga</taxon>
    </lineage>
</organism>
<name>A0A2X0QYP0_9PROT</name>
<keyword evidence="7" id="KW-0012">Acyltransferase</keyword>
<evidence type="ECO:0000256" key="3">
    <source>
        <dbReference type="ARBA" id="ARBA00022691"/>
    </source>
</evidence>
<comment type="similarity">
    <text evidence="5 6">Belongs to the autoinducer synthase family.</text>
</comment>
<evidence type="ECO:0000256" key="5">
    <source>
        <dbReference type="PROSITE-ProRule" id="PRU00533"/>
    </source>
</evidence>
<proteinExistence type="inferred from homology"/>
<reference evidence="7" key="1">
    <citation type="submission" date="2018-05" db="EMBL/GenBank/DDBJ databases">
        <authorList>
            <person name="Lanie J.A."/>
            <person name="Ng W.-L."/>
            <person name="Kazmierczak K.M."/>
            <person name="Andrzejewski T.M."/>
            <person name="Davidsen T.M."/>
            <person name="Wayne K.J."/>
            <person name="Tettelin H."/>
            <person name="Glass J.I."/>
            <person name="Rusch D."/>
            <person name="Podicherti R."/>
            <person name="Tsui H.-C.T."/>
            <person name="Winkler M.E."/>
        </authorList>
    </citation>
    <scope>NUCLEOTIDE SEQUENCE</scope>
    <source>
        <strain evidence="7">KNB</strain>
    </source>
</reference>
<dbReference type="AlphaFoldDB" id="A0A2X0QYP0"/>
<evidence type="ECO:0000256" key="6">
    <source>
        <dbReference type="RuleBase" id="RU361135"/>
    </source>
</evidence>
<dbReference type="Gene3D" id="3.40.630.30">
    <property type="match status" value="1"/>
</dbReference>
<dbReference type="PANTHER" id="PTHR39322:SF1">
    <property type="entry name" value="ISOVALERYL-HOMOSERINE LACTONE SYNTHASE"/>
    <property type="match status" value="1"/>
</dbReference>